<dbReference type="EMBL" id="FOFX01000060">
    <property type="protein sequence ID" value="SEQ47646.1"/>
    <property type="molecule type" value="Genomic_DNA"/>
</dbReference>
<dbReference type="AlphaFoldDB" id="A0A1H9GC36"/>
<dbReference type="EMBL" id="FNLN01000044">
    <property type="protein sequence ID" value="SDU28615.1"/>
    <property type="molecule type" value="Genomic_DNA"/>
</dbReference>
<proteinExistence type="predicted"/>
<organism evidence="3 4">
    <name type="scientific">Nitrosomonas ureae</name>
    <dbReference type="NCBI Taxonomy" id="44577"/>
    <lineage>
        <taxon>Bacteria</taxon>
        <taxon>Pseudomonadati</taxon>
        <taxon>Pseudomonadota</taxon>
        <taxon>Betaproteobacteria</taxon>
        <taxon>Nitrosomonadales</taxon>
        <taxon>Nitrosomonadaceae</taxon>
        <taxon>Nitrosomonas</taxon>
    </lineage>
</organism>
<reference evidence="5" key="1">
    <citation type="submission" date="2016-10" db="EMBL/GenBank/DDBJ databases">
        <authorList>
            <person name="Varghese N."/>
            <person name="Submissions S."/>
        </authorList>
    </citation>
    <scope>NUCLEOTIDE SEQUENCE [LARGE SCALE GENOMIC DNA]</scope>
    <source>
        <strain evidence="5">Nm10</strain>
    </source>
</reference>
<name>A0A1H9GC36_9PROT</name>
<reference evidence="1 6" key="3">
    <citation type="submission" date="2018-04" db="EMBL/GenBank/DDBJ databases">
        <title>Active sludge and wastewater microbial communities from Klosterneuburg, Austria.</title>
        <authorList>
            <person name="Wagner M."/>
        </authorList>
    </citation>
    <scope>NUCLEOTIDE SEQUENCE [LARGE SCALE GENOMIC DNA]</scope>
    <source>
        <strain evidence="1 6">Nm4</strain>
    </source>
</reference>
<reference evidence="3 4" key="2">
    <citation type="submission" date="2016-10" db="EMBL/GenBank/DDBJ databases">
        <authorList>
            <person name="de Groot N.N."/>
        </authorList>
    </citation>
    <scope>NUCLEOTIDE SEQUENCE [LARGE SCALE GENOMIC DNA]</scope>
    <source>
        <strain evidence="2">Nm10</strain>
        <strain evidence="3 4">Nm9</strain>
    </source>
</reference>
<evidence type="ECO:0000313" key="2">
    <source>
        <dbReference type="EMBL" id="SDU28615.1"/>
    </source>
</evidence>
<dbReference type="Proteomes" id="UP000244110">
    <property type="component" value="Unassembled WGS sequence"/>
</dbReference>
<dbReference type="Proteomes" id="UP000182882">
    <property type="component" value="Unassembled WGS sequence"/>
</dbReference>
<dbReference type="EMBL" id="QAOL01000063">
    <property type="protein sequence ID" value="PTQ78911.1"/>
    <property type="molecule type" value="Genomic_DNA"/>
</dbReference>
<accession>A0A1H9GC36</accession>
<evidence type="ECO:0000313" key="3">
    <source>
        <dbReference type="EMBL" id="SEQ47646.1"/>
    </source>
</evidence>
<evidence type="ECO:0000313" key="4">
    <source>
        <dbReference type="Proteomes" id="UP000181998"/>
    </source>
</evidence>
<protein>
    <submittedName>
        <fullName evidence="3">Uncharacterized protein</fullName>
    </submittedName>
</protein>
<dbReference type="Proteomes" id="UP000181998">
    <property type="component" value="Unassembled WGS sequence"/>
</dbReference>
<evidence type="ECO:0000313" key="6">
    <source>
        <dbReference type="Proteomes" id="UP000244110"/>
    </source>
</evidence>
<evidence type="ECO:0000313" key="5">
    <source>
        <dbReference type="Proteomes" id="UP000182882"/>
    </source>
</evidence>
<evidence type="ECO:0000313" key="1">
    <source>
        <dbReference type="EMBL" id="PTQ78911.1"/>
    </source>
</evidence>
<keyword evidence="5" id="KW-1185">Reference proteome</keyword>
<gene>
    <name evidence="1" type="ORF">C8R28_10634</name>
    <name evidence="2" type="ORF">SAMN05216406_1442</name>
    <name evidence="3" type="ORF">SAMN05421510_10604</name>
</gene>
<sequence>MRHWTPEERLKQAELIKTWQPWKQSTGAKDTSR</sequence>